<dbReference type="AlphaFoldDB" id="A0A2H0XWJ5"/>
<reference evidence="8 9" key="1">
    <citation type="submission" date="2017-09" db="EMBL/GenBank/DDBJ databases">
        <title>Depth-based differentiation of microbial function through sediment-hosted aquifers and enrichment of novel symbionts in the deep terrestrial subsurface.</title>
        <authorList>
            <person name="Probst A.J."/>
            <person name="Ladd B."/>
            <person name="Jarett J.K."/>
            <person name="Geller-Mcgrath D.E."/>
            <person name="Sieber C.M."/>
            <person name="Emerson J.B."/>
            <person name="Anantharaman K."/>
            <person name="Thomas B.C."/>
            <person name="Malmstrom R."/>
            <person name="Stieglmeier M."/>
            <person name="Klingl A."/>
            <person name="Woyke T."/>
            <person name="Ryan C.M."/>
            <person name="Banfield J.F."/>
        </authorList>
    </citation>
    <scope>NUCLEOTIDE SEQUENCE [LARGE SCALE GENOMIC DNA]</scope>
    <source>
        <strain evidence="8">CG08_land_8_20_14_0_20_45_16</strain>
    </source>
</reference>
<comment type="subcellular location">
    <subcellularLocation>
        <location evidence="1">Membrane</location>
    </subcellularLocation>
</comment>
<dbReference type="Gene3D" id="2.40.160.50">
    <property type="entry name" value="membrane protein fhac: a member of the omp85/tpsb transporter family"/>
    <property type="match status" value="1"/>
</dbReference>
<dbReference type="EMBL" id="PEYM01000128">
    <property type="protein sequence ID" value="PIS28528.1"/>
    <property type="molecule type" value="Genomic_DNA"/>
</dbReference>
<evidence type="ECO:0000256" key="2">
    <source>
        <dbReference type="ARBA" id="ARBA00022692"/>
    </source>
</evidence>
<feature type="domain" description="POTRA" evidence="7">
    <location>
        <begin position="117"/>
        <end position="192"/>
    </location>
</feature>
<sequence>MIKIFKNKSRVSGLILAFSFSLCLFSLPSQAQASPLPKNQVALPQVISAIKISGNQTISSNKIMDVIFSRVGDSLVDEKINSDQKAIYGLGYFADVSADLAADKNGTIVTFKVIENPRLDKIIIDGNSVYSTAEISAMLSSKQGEILNFKNLQDDIEKINTKYKAAGYMLARVVDVKTDEAAKQLHFKITEGRVESITLDGNEQTQNYVILRELDTVPGSVVNENTLKKDLRRVFNLGFFSEVNPSFEPGTTKDSVALVLKIKESRSSTINFGGGYGERDGWFGFIDLSINNLFGTAQGMMIRGQSGQQLTTYQFKYYNPWFIPDKLGKRAAFTFKRWYTIGRDIYLTDQDGIYNGFEVSLGRPFLENYNIAWSLGSELVTPHNNATFEAYQSDTVGLTFSYDTRDYILNPKEGRFYSLAFKQGWKYSSGNSSFFKMGLDLNHYYSVYENQVLATHIGSGIGFGDIPVGEEYWAGGANTIRGYNPSEAKKGTRKIITNIEYRLDFSDMFQGVFFFDWGDAWYNGAPVPANFISGWGPGVRINTPLGPIRLDWGVPGGKTFGEGVMHFSIGQAF</sequence>
<dbReference type="Pfam" id="PF01103">
    <property type="entry name" value="Omp85"/>
    <property type="match status" value="1"/>
</dbReference>
<keyword evidence="5" id="KW-0998">Cell outer membrane</keyword>
<accession>A0A2H0XWJ5</accession>
<proteinExistence type="predicted"/>
<feature type="signal peptide" evidence="6">
    <location>
        <begin position="1"/>
        <end position="31"/>
    </location>
</feature>
<dbReference type="Proteomes" id="UP000231343">
    <property type="component" value="Unassembled WGS sequence"/>
</dbReference>
<evidence type="ECO:0000256" key="1">
    <source>
        <dbReference type="ARBA" id="ARBA00004370"/>
    </source>
</evidence>
<evidence type="ECO:0000256" key="4">
    <source>
        <dbReference type="ARBA" id="ARBA00023136"/>
    </source>
</evidence>
<dbReference type="InterPro" id="IPR010827">
    <property type="entry name" value="BamA/TamA_POTRA"/>
</dbReference>
<feature type="chain" id="PRO_5013937326" description="POTRA domain-containing protein" evidence="6">
    <location>
        <begin position="32"/>
        <end position="573"/>
    </location>
</feature>
<feature type="domain" description="POTRA" evidence="7">
    <location>
        <begin position="45"/>
        <end position="116"/>
    </location>
</feature>
<dbReference type="PANTHER" id="PTHR12815:SF47">
    <property type="entry name" value="TRANSLOCATION AND ASSEMBLY MODULE SUBUNIT TAMA"/>
    <property type="match status" value="1"/>
</dbReference>
<organism evidence="8 9">
    <name type="scientific">Candidatus Saganbacteria bacterium CG08_land_8_20_14_0_20_45_16</name>
    <dbReference type="NCBI Taxonomy" id="2014293"/>
    <lineage>
        <taxon>Bacteria</taxon>
        <taxon>Bacillati</taxon>
        <taxon>Saganbacteria</taxon>
    </lineage>
</organism>
<dbReference type="PANTHER" id="PTHR12815">
    <property type="entry name" value="SORTING AND ASSEMBLY MACHINERY SAMM50 PROTEIN FAMILY MEMBER"/>
    <property type="match status" value="1"/>
</dbReference>
<dbReference type="Pfam" id="PF07244">
    <property type="entry name" value="POTRA"/>
    <property type="match status" value="3"/>
</dbReference>
<evidence type="ECO:0000256" key="6">
    <source>
        <dbReference type="SAM" id="SignalP"/>
    </source>
</evidence>
<dbReference type="InterPro" id="IPR000184">
    <property type="entry name" value="Bac_surfAg_D15"/>
</dbReference>
<gene>
    <name evidence="8" type="ORF">COT42_07755</name>
</gene>
<dbReference type="InterPro" id="IPR039910">
    <property type="entry name" value="D15-like"/>
</dbReference>
<evidence type="ECO:0000256" key="3">
    <source>
        <dbReference type="ARBA" id="ARBA00022729"/>
    </source>
</evidence>
<dbReference type="InterPro" id="IPR034746">
    <property type="entry name" value="POTRA"/>
</dbReference>
<evidence type="ECO:0000313" key="9">
    <source>
        <dbReference type="Proteomes" id="UP000231343"/>
    </source>
</evidence>
<comment type="caution">
    <text evidence="8">The sequence shown here is derived from an EMBL/GenBank/DDBJ whole genome shotgun (WGS) entry which is preliminary data.</text>
</comment>
<dbReference type="PROSITE" id="PS51779">
    <property type="entry name" value="POTRA"/>
    <property type="match status" value="2"/>
</dbReference>
<dbReference type="Gene3D" id="3.10.20.310">
    <property type="entry name" value="membrane protein fhac"/>
    <property type="match status" value="3"/>
</dbReference>
<evidence type="ECO:0000313" key="8">
    <source>
        <dbReference type="EMBL" id="PIS28528.1"/>
    </source>
</evidence>
<name>A0A2H0XWJ5_UNCSA</name>
<dbReference type="GO" id="GO:0019867">
    <property type="term" value="C:outer membrane"/>
    <property type="evidence" value="ECO:0007669"/>
    <property type="project" value="InterPro"/>
</dbReference>
<keyword evidence="3 6" id="KW-0732">Signal</keyword>
<evidence type="ECO:0000256" key="5">
    <source>
        <dbReference type="ARBA" id="ARBA00023237"/>
    </source>
</evidence>
<keyword evidence="4" id="KW-0472">Membrane</keyword>
<evidence type="ECO:0000259" key="7">
    <source>
        <dbReference type="PROSITE" id="PS51779"/>
    </source>
</evidence>
<keyword evidence="2" id="KW-0812">Transmembrane</keyword>
<protein>
    <recommendedName>
        <fullName evidence="7">POTRA domain-containing protein</fullName>
    </recommendedName>
</protein>